<dbReference type="KEGG" id="nnu:104593450"/>
<dbReference type="OrthoDB" id="1913205at2759"/>
<dbReference type="InterPro" id="IPR044699">
    <property type="entry name" value="MAKR6"/>
</dbReference>
<dbReference type="AlphaFoldDB" id="A0A1U7ZJ37"/>
<dbReference type="OMA" id="DNWRKSC"/>
<evidence type="ECO:0000313" key="1">
    <source>
        <dbReference type="Proteomes" id="UP000189703"/>
    </source>
</evidence>
<protein>
    <submittedName>
        <fullName evidence="2">Probable membrane-associated kinase regulator 6</fullName>
    </submittedName>
</protein>
<reference evidence="2" key="1">
    <citation type="submission" date="2025-08" db="UniProtKB">
        <authorList>
            <consortium name="RefSeq"/>
        </authorList>
    </citation>
    <scope>IDENTIFICATION</scope>
</reference>
<dbReference type="GO" id="GO:0016301">
    <property type="term" value="F:kinase activity"/>
    <property type="evidence" value="ECO:0007669"/>
    <property type="project" value="UniProtKB-KW"/>
</dbReference>
<dbReference type="PANTHER" id="PTHR34576:SF2">
    <property type="entry name" value="MEMBRANE-ASSOCIATED KINASE REGULATOR 6-RELATED"/>
    <property type="match status" value="1"/>
</dbReference>
<keyword evidence="1" id="KW-1185">Reference proteome</keyword>
<dbReference type="eggNOG" id="ENOG502QPRB">
    <property type="taxonomic scope" value="Eukaryota"/>
</dbReference>
<dbReference type="PANTHER" id="PTHR34576">
    <property type="entry name" value="MEMBRANE-ASSOCIATED KINASE REGULATOR 6-RELATED"/>
    <property type="match status" value="1"/>
</dbReference>
<accession>A0A1U7ZJ37</accession>
<proteinExistence type="predicted"/>
<dbReference type="Proteomes" id="UP000189703">
    <property type="component" value="Unplaced"/>
</dbReference>
<dbReference type="FunCoup" id="A0A1U7ZJ37">
    <property type="interactions" value="221"/>
</dbReference>
<evidence type="ECO:0000313" key="2">
    <source>
        <dbReference type="RefSeq" id="XP_010251590.2"/>
    </source>
</evidence>
<name>A0A1U7ZJ37_NELNU</name>
<keyword evidence="2" id="KW-0418">Kinase</keyword>
<sequence>MCRGMGNLVMPMSPSQLVSVCSLKQLERALLPSILRIQNQPSFLHRRRSVSAAAAMESSKPLSTESFSYSWLINLRPSFESLGDSFRASLDASDETSSFIEMDPWLTPSKRFLGDAQDFSFDFPVSKSPLSDLVDADELFSNGLLMPFFHDNPAKASDSVPTPLRSSSESSKLVLSTSRSACPFLGRWQRSSKRIFQKYMGFLRPLYKKLRVLRLGARGEITDARVRPFVKSWDESPLQTSPRASSAYPTGDWCAIESSIHEAVLHCKKSIEK</sequence>
<gene>
    <name evidence="2" type="primary">LOC104593450</name>
</gene>
<organism evidence="1 2">
    <name type="scientific">Nelumbo nucifera</name>
    <name type="common">Sacred lotus</name>
    <dbReference type="NCBI Taxonomy" id="4432"/>
    <lineage>
        <taxon>Eukaryota</taxon>
        <taxon>Viridiplantae</taxon>
        <taxon>Streptophyta</taxon>
        <taxon>Embryophyta</taxon>
        <taxon>Tracheophyta</taxon>
        <taxon>Spermatophyta</taxon>
        <taxon>Magnoliopsida</taxon>
        <taxon>Proteales</taxon>
        <taxon>Nelumbonaceae</taxon>
        <taxon>Nelumbo</taxon>
    </lineage>
</organism>
<dbReference type="RefSeq" id="XP_010251590.2">
    <property type="nucleotide sequence ID" value="XM_010253288.2"/>
</dbReference>
<keyword evidence="2" id="KW-0808">Transferase</keyword>
<dbReference type="GeneID" id="104593450"/>
<dbReference type="InParanoid" id="A0A1U7ZJ37"/>